<dbReference type="InterPro" id="IPR027806">
    <property type="entry name" value="HARBI1_dom"/>
</dbReference>
<dbReference type="OrthoDB" id="6504947at2759"/>
<evidence type="ECO:0000256" key="7">
    <source>
        <dbReference type="ARBA" id="ARBA00023242"/>
    </source>
</evidence>
<comment type="cofactor">
    <cofactor evidence="1">
        <name>a divalent metal cation</name>
        <dbReference type="ChEBI" id="CHEBI:60240"/>
    </cofactor>
</comment>
<name>A0A9J6FUB6_HAELO</name>
<dbReference type="Proteomes" id="UP000821853">
    <property type="component" value="Chromosome 2"/>
</dbReference>
<comment type="similarity">
    <text evidence="3">Belongs to the HARBI1 family.</text>
</comment>
<dbReference type="GO" id="GO:0046872">
    <property type="term" value="F:metal ion binding"/>
    <property type="evidence" value="ECO:0007669"/>
    <property type="project" value="UniProtKB-KW"/>
</dbReference>
<evidence type="ECO:0000259" key="8">
    <source>
        <dbReference type="Pfam" id="PF13359"/>
    </source>
</evidence>
<dbReference type="Pfam" id="PF13359">
    <property type="entry name" value="DDE_Tnp_4"/>
    <property type="match status" value="1"/>
</dbReference>
<feature type="domain" description="DDE Tnp4" evidence="8">
    <location>
        <begin position="112"/>
        <end position="256"/>
    </location>
</feature>
<dbReference type="GO" id="GO:0004518">
    <property type="term" value="F:nuclease activity"/>
    <property type="evidence" value="ECO:0007669"/>
    <property type="project" value="UniProtKB-KW"/>
</dbReference>
<evidence type="ECO:0000256" key="6">
    <source>
        <dbReference type="ARBA" id="ARBA00022801"/>
    </source>
</evidence>
<sequence length="445" mass="49654">MVVSIFNSTVSFSLQMRRMREGDQQFFFKFYRMTPALFDKLLGFVAADLTRQHFIREPLEPGERLAITLSYLASGQDICNVALAYRVGVETARRSIHVTCRAIWARLKDHFMKGTFSIVLMAVVDSSSKFVLIDVGAEGRQSDGGVFKNTGFGKALTKGQLDIPSLGQLPGTTKVAPYAFVGDEAFQLRRDFMRPFPAKILEDERRVFNYRLSRARRCAENAFGIAAARWRILLRTIQLLPKNADYVVKAACVLHNFLAILNEESEQILDQEDRFGNVVPGRWRQGIQQTSGQEHVDPCYFPLEGTQSRNFSADAADARTLFSAYFLQQRWRGTVAVAPARRVQRRGPQAPATAGAAPTLLKVVASQTCWTPGFAVMSPPTRAMTQFPALMVPTHLTTVLTQAMAMLVPVATGHTQPTPPALGTDQRGRPSHQIRCCRIGYETFL</sequence>
<evidence type="ECO:0000256" key="3">
    <source>
        <dbReference type="ARBA" id="ARBA00006958"/>
    </source>
</evidence>
<dbReference type="GO" id="GO:0016787">
    <property type="term" value="F:hydrolase activity"/>
    <property type="evidence" value="ECO:0007669"/>
    <property type="project" value="UniProtKB-KW"/>
</dbReference>
<keyword evidence="5" id="KW-0479">Metal-binding</keyword>
<dbReference type="AlphaFoldDB" id="A0A9J6FUB6"/>
<dbReference type="PANTHER" id="PTHR22930">
    <property type="match status" value="1"/>
</dbReference>
<evidence type="ECO:0000256" key="2">
    <source>
        <dbReference type="ARBA" id="ARBA00004123"/>
    </source>
</evidence>
<gene>
    <name evidence="9" type="ORF">HPB48_020053</name>
</gene>
<comment type="caution">
    <text evidence="9">The sequence shown here is derived from an EMBL/GenBank/DDBJ whole genome shotgun (WGS) entry which is preliminary data.</text>
</comment>
<keyword evidence="7" id="KW-0539">Nucleus</keyword>
<comment type="subcellular location">
    <subcellularLocation>
        <location evidence="2">Nucleus</location>
    </subcellularLocation>
</comment>
<keyword evidence="10" id="KW-1185">Reference proteome</keyword>
<evidence type="ECO:0000313" key="10">
    <source>
        <dbReference type="Proteomes" id="UP000821853"/>
    </source>
</evidence>
<evidence type="ECO:0000256" key="5">
    <source>
        <dbReference type="ARBA" id="ARBA00022723"/>
    </source>
</evidence>
<dbReference type="OMA" id="DARNMGG"/>
<protein>
    <recommendedName>
        <fullName evidence="8">DDE Tnp4 domain-containing protein</fullName>
    </recommendedName>
</protein>
<evidence type="ECO:0000313" key="9">
    <source>
        <dbReference type="EMBL" id="KAH9366701.1"/>
    </source>
</evidence>
<keyword evidence="4" id="KW-0540">Nuclease</keyword>
<dbReference type="EMBL" id="JABSTR010000004">
    <property type="protein sequence ID" value="KAH9366701.1"/>
    <property type="molecule type" value="Genomic_DNA"/>
</dbReference>
<dbReference type="GO" id="GO:0005634">
    <property type="term" value="C:nucleus"/>
    <property type="evidence" value="ECO:0007669"/>
    <property type="project" value="UniProtKB-SubCell"/>
</dbReference>
<evidence type="ECO:0000256" key="4">
    <source>
        <dbReference type="ARBA" id="ARBA00022722"/>
    </source>
</evidence>
<accession>A0A9J6FUB6</accession>
<keyword evidence="6" id="KW-0378">Hydrolase</keyword>
<dbReference type="PANTHER" id="PTHR22930:SF269">
    <property type="entry name" value="NUCLEASE HARBI1-LIKE PROTEIN"/>
    <property type="match status" value="1"/>
</dbReference>
<organism evidence="9 10">
    <name type="scientific">Haemaphysalis longicornis</name>
    <name type="common">Bush tick</name>
    <dbReference type="NCBI Taxonomy" id="44386"/>
    <lineage>
        <taxon>Eukaryota</taxon>
        <taxon>Metazoa</taxon>
        <taxon>Ecdysozoa</taxon>
        <taxon>Arthropoda</taxon>
        <taxon>Chelicerata</taxon>
        <taxon>Arachnida</taxon>
        <taxon>Acari</taxon>
        <taxon>Parasitiformes</taxon>
        <taxon>Ixodida</taxon>
        <taxon>Ixodoidea</taxon>
        <taxon>Ixodidae</taxon>
        <taxon>Haemaphysalinae</taxon>
        <taxon>Haemaphysalis</taxon>
    </lineage>
</organism>
<proteinExistence type="inferred from homology"/>
<dbReference type="VEuPathDB" id="VectorBase:HLOH_063133"/>
<dbReference type="InterPro" id="IPR045249">
    <property type="entry name" value="HARBI1-like"/>
</dbReference>
<reference evidence="9 10" key="1">
    <citation type="journal article" date="2020" name="Cell">
        <title>Large-Scale Comparative Analyses of Tick Genomes Elucidate Their Genetic Diversity and Vector Capacities.</title>
        <authorList>
            <consortium name="Tick Genome and Microbiome Consortium (TIGMIC)"/>
            <person name="Jia N."/>
            <person name="Wang J."/>
            <person name="Shi W."/>
            <person name="Du L."/>
            <person name="Sun Y."/>
            <person name="Zhan W."/>
            <person name="Jiang J.F."/>
            <person name="Wang Q."/>
            <person name="Zhang B."/>
            <person name="Ji P."/>
            <person name="Bell-Sakyi L."/>
            <person name="Cui X.M."/>
            <person name="Yuan T.T."/>
            <person name="Jiang B.G."/>
            <person name="Yang W.F."/>
            <person name="Lam T.T."/>
            <person name="Chang Q.C."/>
            <person name="Ding S.J."/>
            <person name="Wang X.J."/>
            <person name="Zhu J.G."/>
            <person name="Ruan X.D."/>
            <person name="Zhao L."/>
            <person name="Wei J.T."/>
            <person name="Ye R.Z."/>
            <person name="Que T.C."/>
            <person name="Du C.H."/>
            <person name="Zhou Y.H."/>
            <person name="Cheng J.X."/>
            <person name="Dai P.F."/>
            <person name="Guo W.B."/>
            <person name="Han X.H."/>
            <person name="Huang E.J."/>
            <person name="Li L.F."/>
            <person name="Wei W."/>
            <person name="Gao Y.C."/>
            <person name="Liu J.Z."/>
            <person name="Shao H.Z."/>
            <person name="Wang X."/>
            <person name="Wang C.C."/>
            <person name="Yang T.C."/>
            <person name="Huo Q.B."/>
            <person name="Li W."/>
            <person name="Chen H.Y."/>
            <person name="Chen S.E."/>
            <person name="Zhou L.G."/>
            <person name="Ni X.B."/>
            <person name="Tian J.H."/>
            <person name="Sheng Y."/>
            <person name="Liu T."/>
            <person name="Pan Y.S."/>
            <person name="Xia L.Y."/>
            <person name="Li J."/>
            <person name="Zhao F."/>
            <person name="Cao W.C."/>
        </authorList>
    </citation>
    <scope>NUCLEOTIDE SEQUENCE [LARGE SCALE GENOMIC DNA]</scope>
    <source>
        <strain evidence="9">HaeL-2018</strain>
    </source>
</reference>
<evidence type="ECO:0000256" key="1">
    <source>
        <dbReference type="ARBA" id="ARBA00001968"/>
    </source>
</evidence>